<protein>
    <submittedName>
        <fullName evidence="4">Transcriptional regulator, MerR family</fullName>
    </submittedName>
</protein>
<dbReference type="GO" id="GO:0003677">
    <property type="term" value="F:DNA binding"/>
    <property type="evidence" value="ECO:0007669"/>
    <property type="project" value="UniProtKB-KW"/>
</dbReference>
<dbReference type="InterPro" id="IPR047057">
    <property type="entry name" value="MerR_fam"/>
</dbReference>
<keyword evidence="5" id="KW-1185">Reference proteome</keyword>
<dbReference type="Pfam" id="PF13411">
    <property type="entry name" value="MerR_1"/>
    <property type="match status" value="1"/>
</dbReference>
<evidence type="ECO:0000259" key="3">
    <source>
        <dbReference type="PROSITE" id="PS50937"/>
    </source>
</evidence>
<reference evidence="4 5" key="1">
    <citation type="journal article" date="2012" name="J. Bacteriol.">
        <title>Complete Genome Sequence of the Beer Spoilage Organism Pediococcus claussenii ATCC BAA-344T.</title>
        <authorList>
            <person name="Pittet V."/>
            <person name="Abegunde T."/>
            <person name="Marfleet T."/>
            <person name="Haakensen M."/>
            <person name="Morrow K."/>
            <person name="Jayaprakash T."/>
            <person name="Schroeder K."/>
            <person name="Trost B."/>
            <person name="Byrns S."/>
            <person name="Bergsveinson J."/>
            <person name="Kusalik A."/>
            <person name="Ziola B."/>
        </authorList>
    </citation>
    <scope>NUCLEOTIDE SEQUENCE [LARGE SCALE GENOMIC DNA]</scope>
    <source>
        <strain evidence="4 5">ATCC BAA-344</strain>
    </source>
</reference>
<name>G8PB98_PEDCP</name>
<evidence type="ECO:0000256" key="2">
    <source>
        <dbReference type="SAM" id="Coils"/>
    </source>
</evidence>
<sequence length="259" mass="30389">MLTISDFSQISGISRKTLIYYDKIDLFKPISVNEHGYRFYSFKQLSEISLIQELKLSNLSLAEIKQLIKYNDPHHIKSILSSQVDQLHQQIQRLERNLKVIEARLDNFNDQQPALQKVFVSHLDESYQISPVNESCDERDMLNSFFEFQKQSNWKMPGISLFGYRVNLNNPLDKYKNANFNFILESKAAESTQRVYGEFYSIYSIDKTSEIQSAISKINITAENYHKTLIGPLWQIQNFDYVNLKSTSKSIVRLSWRFE</sequence>
<dbReference type="HOGENOM" id="CLU_065103_0_2_9"/>
<dbReference type="PANTHER" id="PTHR30204">
    <property type="entry name" value="REDOX-CYCLING DRUG-SENSING TRANSCRIPTIONAL ACTIVATOR SOXR"/>
    <property type="match status" value="1"/>
</dbReference>
<dbReference type="KEGG" id="pce:PECL_1670"/>
<proteinExistence type="predicted"/>
<feature type="domain" description="HTH merR-type" evidence="3">
    <location>
        <begin position="1"/>
        <end position="70"/>
    </location>
</feature>
<dbReference type="InterPro" id="IPR009061">
    <property type="entry name" value="DNA-bd_dom_put_sf"/>
</dbReference>
<dbReference type="eggNOG" id="COG0789">
    <property type="taxonomic scope" value="Bacteria"/>
</dbReference>
<dbReference type="RefSeq" id="WP_014216081.1">
    <property type="nucleotide sequence ID" value="NC_016605.1"/>
</dbReference>
<evidence type="ECO:0000313" key="5">
    <source>
        <dbReference type="Proteomes" id="UP000005444"/>
    </source>
</evidence>
<dbReference type="PANTHER" id="PTHR30204:SF97">
    <property type="entry name" value="MERR FAMILY REGULATORY PROTEIN"/>
    <property type="match status" value="1"/>
</dbReference>
<dbReference type="SMART" id="SM00422">
    <property type="entry name" value="HTH_MERR"/>
    <property type="match status" value="1"/>
</dbReference>
<dbReference type="GO" id="GO:0003700">
    <property type="term" value="F:DNA-binding transcription factor activity"/>
    <property type="evidence" value="ECO:0007669"/>
    <property type="project" value="InterPro"/>
</dbReference>
<dbReference type="SUPFAM" id="SSF46955">
    <property type="entry name" value="Putative DNA-binding domain"/>
    <property type="match status" value="1"/>
</dbReference>
<organism evidence="4 5">
    <name type="scientific">Pediococcus claussenii (strain ATCC BAA-344 / DSM 14800 / JCM 18046 / KCTC 3811 / LMG 21948 / P06)</name>
    <dbReference type="NCBI Taxonomy" id="701521"/>
    <lineage>
        <taxon>Bacteria</taxon>
        <taxon>Bacillati</taxon>
        <taxon>Bacillota</taxon>
        <taxon>Bacilli</taxon>
        <taxon>Lactobacillales</taxon>
        <taxon>Lactobacillaceae</taxon>
        <taxon>Pediococcus</taxon>
    </lineage>
</organism>
<dbReference type="STRING" id="701521.PECL_1670"/>
<dbReference type="Gene3D" id="1.10.1660.10">
    <property type="match status" value="1"/>
</dbReference>
<evidence type="ECO:0000313" key="4">
    <source>
        <dbReference type="EMBL" id="AEV95887.1"/>
    </source>
</evidence>
<dbReference type="Proteomes" id="UP000005444">
    <property type="component" value="Chromosome"/>
</dbReference>
<dbReference type="PATRIC" id="fig|701521.8.peg.1571"/>
<dbReference type="InterPro" id="IPR000551">
    <property type="entry name" value="MerR-type_HTH_dom"/>
</dbReference>
<feature type="coiled-coil region" evidence="2">
    <location>
        <begin position="77"/>
        <end position="111"/>
    </location>
</feature>
<gene>
    <name evidence="4" type="ordered locus">PECL_1670</name>
</gene>
<dbReference type="AlphaFoldDB" id="G8PB98"/>
<evidence type="ECO:0000256" key="1">
    <source>
        <dbReference type="ARBA" id="ARBA00023125"/>
    </source>
</evidence>
<dbReference type="EMBL" id="CP003137">
    <property type="protein sequence ID" value="AEV95887.1"/>
    <property type="molecule type" value="Genomic_DNA"/>
</dbReference>
<accession>G8PB98</accession>
<keyword evidence="1" id="KW-0238">DNA-binding</keyword>
<keyword evidence="2" id="KW-0175">Coiled coil</keyword>
<dbReference type="PROSITE" id="PS50937">
    <property type="entry name" value="HTH_MERR_2"/>
    <property type="match status" value="1"/>
</dbReference>